<evidence type="ECO:0000313" key="1">
    <source>
        <dbReference type="Proteomes" id="UP000887574"/>
    </source>
</evidence>
<reference evidence="2" key="1">
    <citation type="submission" date="2022-11" db="UniProtKB">
        <authorList>
            <consortium name="WormBaseParasite"/>
        </authorList>
    </citation>
    <scope>IDENTIFICATION</scope>
</reference>
<proteinExistence type="predicted"/>
<dbReference type="WBParaSite" id="jg8149">
    <property type="protein sequence ID" value="jg8149"/>
    <property type="gene ID" value="jg8149"/>
</dbReference>
<sequence>MQEGAARKGYLGARVQNEKCSSSATSTGSIPDNKPLVSSTAVQDILGATSKLQGPELANAVKNLQALFSTFSIQSTPAKKSSVDMSRNSYYDDLCLIDFSSPKPIENPMSLIDPDLEVSSVEAPIVFPDLSEGSSMADSPVMSANGAHRDSLHMVSIRSSSSRSHSVYEEVQLAGSQLVPALGERVTVQSSISPVEETPFALPSVYEEVQLAGSQLVPAWVNGNSPVVNLSSRRNSSQ</sequence>
<dbReference type="Proteomes" id="UP000887574">
    <property type="component" value="Unplaced"/>
</dbReference>
<keyword evidence="1" id="KW-1185">Reference proteome</keyword>
<dbReference type="AlphaFoldDB" id="A0A915ERE7"/>
<protein>
    <submittedName>
        <fullName evidence="2">Uncharacterized protein</fullName>
    </submittedName>
</protein>
<organism evidence="1 2">
    <name type="scientific">Ditylenchus dipsaci</name>
    <dbReference type="NCBI Taxonomy" id="166011"/>
    <lineage>
        <taxon>Eukaryota</taxon>
        <taxon>Metazoa</taxon>
        <taxon>Ecdysozoa</taxon>
        <taxon>Nematoda</taxon>
        <taxon>Chromadorea</taxon>
        <taxon>Rhabditida</taxon>
        <taxon>Tylenchina</taxon>
        <taxon>Tylenchomorpha</taxon>
        <taxon>Sphaerularioidea</taxon>
        <taxon>Anguinidae</taxon>
        <taxon>Anguininae</taxon>
        <taxon>Ditylenchus</taxon>
    </lineage>
</organism>
<accession>A0A915ERE7</accession>
<name>A0A915ERE7_9BILA</name>
<evidence type="ECO:0000313" key="2">
    <source>
        <dbReference type="WBParaSite" id="jg8149"/>
    </source>
</evidence>